<dbReference type="Proteomes" id="UP000241462">
    <property type="component" value="Unassembled WGS sequence"/>
</dbReference>
<reference evidence="9 10" key="1">
    <citation type="journal article" date="2018" name="Mycol. Prog.">
        <title>Coniella lustricola, a new species from submerged detritus.</title>
        <authorList>
            <person name="Raudabaugh D.B."/>
            <person name="Iturriaga T."/>
            <person name="Carver A."/>
            <person name="Mondo S."/>
            <person name="Pangilinan J."/>
            <person name="Lipzen A."/>
            <person name="He G."/>
            <person name="Amirebrahimi M."/>
            <person name="Grigoriev I.V."/>
            <person name="Miller A.N."/>
        </authorList>
    </citation>
    <scope>NUCLEOTIDE SEQUENCE [LARGE SCALE GENOMIC DNA]</scope>
    <source>
        <strain evidence="9 10">B22-T-1</strain>
    </source>
</reference>
<keyword evidence="3 7" id="KW-0812">Transmembrane</keyword>
<keyword evidence="4" id="KW-0029">Amino-acid transport</keyword>
<dbReference type="PANTHER" id="PTHR43341:SF18">
    <property type="entry name" value="AMINO ACID PERMEASE_ SLC12A DOMAIN-CONTAINING PROTEIN"/>
    <property type="match status" value="1"/>
</dbReference>
<feature type="domain" description="Amino acid permease/ SLC12A" evidence="8">
    <location>
        <begin position="1"/>
        <end position="459"/>
    </location>
</feature>
<protein>
    <submittedName>
        <fullName evidence="9">Amino acid permease-like protein</fullName>
    </submittedName>
</protein>
<dbReference type="EMBL" id="KZ678561">
    <property type="protein sequence ID" value="PSR79601.1"/>
    <property type="molecule type" value="Genomic_DNA"/>
</dbReference>
<dbReference type="AlphaFoldDB" id="A0A2T2ZYJ1"/>
<dbReference type="OrthoDB" id="3900342at2759"/>
<evidence type="ECO:0000259" key="8">
    <source>
        <dbReference type="Pfam" id="PF00324"/>
    </source>
</evidence>
<evidence type="ECO:0000256" key="6">
    <source>
        <dbReference type="ARBA" id="ARBA00023136"/>
    </source>
</evidence>
<dbReference type="InterPro" id="IPR004841">
    <property type="entry name" value="AA-permease/SLC12A_dom"/>
</dbReference>
<dbReference type="GO" id="GO:0015171">
    <property type="term" value="F:amino acid transmembrane transporter activity"/>
    <property type="evidence" value="ECO:0007669"/>
    <property type="project" value="TreeGrafter"/>
</dbReference>
<evidence type="ECO:0000313" key="10">
    <source>
        <dbReference type="Proteomes" id="UP000241462"/>
    </source>
</evidence>
<organism evidence="9 10">
    <name type="scientific">Coniella lustricola</name>
    <dbReference type="NCBI Taxonomy" id="2025994"/>
    <lineage>
        <taxon>Eukaryota</taxon>
        <taxon>Fungi</taxon>
        <taxon>Dikarya</taxon>
        <taxon>Ascomycota</taxon>
        <taxon>Pezizomycotina</taxon>
        <taxon>Sordariomycetes</taxon>
        <taxon>Sordariomycetidae</taxon>
        <taxon>Diaporthales</taxon>
        <taxon>Schizoparmaceae</taxon>
        <taxon>Coniella</taxon>
    </lineage>
</organism>
<feature type="transmembrane region" description="Helical" evidence="7">
    <location>
        <begin position="31"/>
        <end position="60"/>
    </location>
</feature>
<evidence type="ECO:0000313" key="9">
    <source>
        <dbReference type="EMBL" id="PSR79601.1"/>
    </source>
</evidence>
<dbReference type="InParanoid" id="A0A2T2ZYJ1"/>
<feature type="transmembrane region" description="Helical" evidence="7">
    <location>
        <begin position="269"/>
        <end position="289"/>
    </location>
</feature>
<keyword evidence="6 7" id="KW-0472">Membrane</keyword>
<accession>A0A2T2ZYJ1</accession>
<keyword evidence="2" id="KW-0813">Transport</keyword>
<feature type="transmembrane region" description="Helical" evidence="7">
    <location>
        <begin position="403"/>
        <end position="423"/>
    </location>
</feature>
<feature type="transmembrane region" description="Helical" evidence="7">
    <location>
        <begin position="137"/>
        <end position="156"/>
    </location>
</feature>
<sequence length="496" mass="54180">MIALAGAIGTGLFLSSGGAIAKGGPLGAFLGYLFVGILVIGVMLSIAELSALVPLSGAVIRHAEYFVDPALSFAQGWNTMYSDFVSVPAELTAAAVIVSYWDTTTTAAAWIVLFGALLVAANMMFVRVYGELEFIFASLKILLIIGCNIMAIVILAGGGPNHQVIGFQYWRDPGPFVQYLNIPGSLGQFLGFWTTFNNAIYSYSGIENISIAAAETQNPRRNIPIAAKRIFWRVAGFYVISIFFVGMLVPSTDENLLNGSANASRSPFVIAATRVGIKVVPSIINFVVLTSAWSSGNSTLLGASRTIYGMAKEGHAPKVFLRTNRMGVPYVGVGLTSLFMCLGFMSLSSSASVAFEWLQDLVSVGALITWTVICIVYLRFYYGCKAQGISRDELPWKAPFQPYIAWFSMCFFFLLLLTGGYTAFIHNHWDTETFVSSYIDIPIILGLYFGYKFVKKTKIVGLKEMPIRKFIDIANNNPEPIVPPKKGWGKLNILWE</sequence>
<proteinExistence type="predicted"/>
<evidence type="ECO:0000256" key="2">
    <source>
        <dbReference type="ARBA" id="ARBA00022448"/>
    </source>
</evidence>
<evidence type="ECO:0000256" key="1">
    <source>
        <dbReference type="ARBA" id="ARBA00004141"/>
    </source>
</evidence>
<feature type="transmembrane region" description="Helical" evidence="7">
    <location>
        <begin position="361"/>
        <end position="382"/>
    </location>
</feature>
<dbReference type="STRING" id="2025994.A0A2T2ZYJ1"/>
<name>A0A2T2ZYJ1_9PEZI</name>
<evidence type="ECO:0000256" key="3">
    <source>
        <dbReference type="ARBA" id="ARBA00022692"/>
    </source>
</evidence>
<dbReference type="PIRSF" id="PIRSF006060">
    <property type="entry name" value="AA_transporter"/>
    <property type="match status" value="1"/>
</dbReference>
<comment type="subcellular location">
    <subcellularLocation>
        <location evidence="1">Membrane</location>
        <topology evidence="1">Multi-pass membrane protein</topology>
    </subcellularLocation>
</comment>
<keyword evidence="5 7" id="KW-1133">Transmembrane helix</keyword>
<dbReference type="FunFam" id="1.20.1740.10:FF:000006">
    <property type="entry name" value="General amino acid permease"/>
    <property type="match status" value="1"/>
</dbReference>
<evidence type="ECO:0000256" key="4">
    <source>
        <dbReference type="ARBA" id="ARBA00022970"/>
    </source>
</evidence>
<dbReference type="InterPro" id="IPR050524">
    <property type="entry name" value="APC_YAT"/>
</dbReference>
<feature type="transmembrane region" description="Helical" evidence="7">
    <location>
        <begin position="435"/>
        <end position="454"/>
    </location>
</feature>
<evidence type="ECO:0000256" key="7">
    <source>
        <dbReference type="SAM" id="Phobius"/>
    </source>
</evidence>
<feature type="transmembrane region" description="Helical" evidence="7">
    <location>
        <begin position="230"/>
        <end position="249"/>
    </location>
</feature>
<dbReference type="InterPro" id="IPR004840">
    <property type="entry name" value="Amino_acid_permease_CS"/>
</dbReference>
<dbReference type="Pfam" id="PF00324">
    <property type="entry name" value="AA_permease"/>
    <property type="match status" value="1"/>
</dbReference>
<dbReference type="PROSITE" id="PS00218">
    <property type="entry name" value="AMINO_ACID_PERMEASE_1"/>
    <property type="match status" value="1"/>
</dbReference>
<feature type="transmembrane region" description="Helical" evidence="7">
    <location>
        <begin position="107"/>
        <end position="125"/>
    </location>
</feature>
<gene>
    <name evidence="9" type="ORF">BD289DRAFT_395814</name>
</gene>
<feature type="transmembrane region" description="Helical" evidence="7">
    <location>
        <begin position="328"/>
        <end position="349"/>
    </location>
</feature>
<evidence type="ECO:0000256" key="5">
    <source>
        <dbReference type="ARBA" id="ARBA00022989"/>
    </source>
</evidence>
<dbReference type="Gene3D" id="1.20.1740.10">
    <property type="entry name" value="Amino acid/polyamine transporter I"/>
    <property type="match status" value="1"/>
</dbReference>
<keyword evidence="10" id="KW-1185">Reference proteome</keyword>
<dbReference type="GO" id="GO:0016020">
    <property type="term" value="C:membrane"/>
    <property type="evidence" value="ECO:0007669"/>
    <property type="project" value="UniProtKB-SubCell"/>
</dbReference>
<dbReference type="PANTHER" id="PTHR43341">
    <property type="entry name" value="AMINO ACID PERMEASE"/>
    <property type="match status" value="1"/>
</dbReference>